<dbReference type="PANTHER" id="PTHR42736:SF1">
    <property type="entry name" value="PROTEIN-GLUTAMINE GAMMA-GLUTAMYLTRANSFERASE"/>
    <property type="match status" value="1"/>
</dbReference>
<feature type="compositionally biased region" description="Basic and acidic residues" evidence="1">
    <location>
        <begin position="525"/>
        <end position="534"/>
    </location>
</feature>
<feature type="transmembrane region" description="Helical" evidence="2">
    <location>
        <begin position="178"/>
        <end position="195"/>
    </location>
</feature>
<dbReference type="Gene3D" id="3.10.620.30">
    <property type="match status" value="1"/>
</dbReference>
<comment type="caution">
    <text evidence="4">The sequence shown here is derived from an EMBL/GenBank/DDBJ whole genome shotgun (WGS) entry which is preliminary data.</text>
</comment>
<dbReference type="SUPFAM" id="SSF54001">
    <property type="entry name" value="Cysteine proteinases"/>
    <property type="match status" value="1"/>
</dbReference>
<feature type="transmembrane region" description="Helical" evidence="2">
    <location>
        <begin position="207"/>
        <end position="225"/>
    </location>
</feature>
<reference evidence="4 5" key="1">
    <citation type="journal article" date="2019" name="Int. J. Syst. Evol. Microbiol.">
        <title>The Global Catalogue of Microorganisms (GCM) 10K type strain sequencing project: providing services to taxonomists for standard genome sequencing and annotation.</title>
        <authorList>
            <consortium name="The Broad Institute Genomics Platform"/>
            <consortium name="The Broad Institute Genome Sequencing Center for Infectious Disease"/>
            <person name="Wu L."/>
            <person name="Ma J."/>
        </authorList>
    </citation>
    <scope>NUCLEOTIDE SEQUENCE [LARGE SCALE GENOMIC DNA]</scope>
    <source>
        <strain evidence="4 5">CGMCC 1.12125</strain>
    </source>
</reference>
<dbReference type="Pfam" id="PF13559">
    <property type="entry name" value="DUF4129"/>
    <property type="match status" value="1"/>
</dbReference>
<dbReference type="PANTHER" id="PTHR42736">
    <property type="entry name" value="PROTEIN-GLUTAMINE GAMMA-GLUTAMYLTRANSFERASE"/>
    <property type="match status" value="1"/>
</dbReference>
<evidence type="ECO:0000256" key="2">
    <source>
        <dbReference type="SAM" id="Phobius"/>
    </source>
</evidence>
<keyword evidence="2" id="KW-0472">Membrane</keyword>
<dbReference type="Pfam" id="PF11992">
    <property type="entry name" value="TgpA_N"/>
    <property type="match status" value="1"/>
</dbReference>
<feature type="compositionally biased region" description="Acidic residues" evidence="1">
    <location>
        <begin position="541"/>
        <end position="554"/>
    </location>
</feature>
<accession>A0ABD6CCL4</accession>
<evidence type="ECO:0000313" key="4">
    <source>
        <dbReference type="EMBL" id="MFD1587900.1"/>
    </source>
</evidence>
<proteinExistence type="predicted"/>
<dbReference type="AlphaFoldDB" id="A0ABD6CCL4"/>
<dbReference type="InterPro" id="IPR025403">
    <property type="entry name" value="TgpA-like_C"/>
</dbReference>
<dbReference type="InterPro" id="IPR021878">
    <property type="entry name" value="TgpA_N"/>
</dbReference>
<dbReference type="SMART" id="SM00460">
    <property type="entry name" value="TGc"/>
    <property type="match status" value="1"/>
</dbReference>
<keyword evidence="2" id="KW-1133">Transmembrane helix</keyword>
<feature type="domain" description="Transglutaminase-like" evidence="3">
    <location>
        <begin position="450"/>
        <end position="520"/>
    </location>
</feature>
<feature type="region of interest" description="Disordered" evidence="1">
    <location>
        <begin position="519"/>
        <end position="613"/>
    </location>
</feature>
<name>A0ABD6CCL4_9EURY</name>
<gene>
    <name evidence="4" type="ORF">ACFR9U_13005</name>
</gene>
<feature type="transmembrane region" description="Helical" evidence="2">
    <location>
        <begin position="55"/>
        <end position="73"/>
    </location>
</feature>
<feature type="transmembrane region" description="Helical" evidence="2">
    <location>
        <begin position="80"/>
        <end position="97"/>
    </location>
</feature>
<dbReference type="InterPro" id="IPR038765">
    <property type="entry name" value="Papain-like_cys_pep_sf"/>
</dbReference>
<feature type="compositionally biased region" description="Basic and acidic residues" evidence="1">
    <location>
        <begin position="588"/>
        <end position="605"/>
    </location>
</feature>
<keyword evidence="2" id="KW-0812">Transmembrane</keyword>
<dbReference type="InterPro" id="IPR052901">
    <property type="entry name" value="Bact_TGase-like"/>
</dbReference>
<evidence type="ECO:0000259" key="3">
    <source>
        <dbReference type="SMART" id="SM00460"/>
    </source>
</evidence>
<keyword evidence="5" id="KW-1185">Reference proteome</keyword>
<organism evidence="4 5">
    <name type="scientific">Halorientalis brevis</name>
    <dbReference type="NCBI Taxonomy" id="1126241"/>
    <lineage>
        <taxon>Archaea</taxon>
        <taxon>Methanobacteriati</taxon>
        <taxon>Methanobacteriota</taxon>
        <taxon>Stenosarchaea group</taxon>
        <taxon>Halobacteria</taxon>
        <taxon>Halobacteriales</taxon>
        <taxon>Haloarculaceae</taxon>
        <taxon>Halorientalis</taxon>
    </lineage>
</organism>
<feature type="transmembrane region" description="Helical" evidence="2">
    <location>
        <begin position="132"/>
        <end position="149"/>
    </location>
</feature>
<feature type="transmembrane region" description="Helical" evidence="2">
    <location>
        <begin position="29"/>
        <end position="49"/>
    </location>
</feature>
<feature type="compositionally biased region" description="Pro residues" evidence="1">
    <location>
        <begin position="569"/>
        <end position="578"/>
    </location>
</feature>
<dbReference type="EMBL" id="JBHUDJ010000006">
    <property type="protein sequence ID" value="MFD1587900.1"/>
    <property type="molecule type" value="Genomic_DNA"/>
</dbReference>
<dbReference type="RefSeq" id="WP_247380454.1">
    <property type="nucleotide sequence ID" value="NZ_JALLGV010000008.1"/>
</dbReference>
<sequence>MSTETGPESVSQTADDESATASWLSPRRLALASAGTLVFSFVVALYEIIEVVGEPDAFLLVVGGSLVFATLLSRVLREEIAFVIGAVLLVGGIWSYASALGVDVFAMQDPIISDVMSLLTGLSVLRLEKIELWVLGVTPAPVFLTWYLAMRRRYVAAVVAGGATLTFFVLTGDVGTTIALFGVLGAAGTIGFGRLERFGGDHSTTDVLAVVLAAMVVLTVTVSVVPGGSGQPFQLFGKGGDRTIEASLMNSDQRLTIQGSIELSPKARFTVESDERAYWRVAAYNRYTGDGWVRSGSSQKYPGQLPNPPGRYETIEQRYVVESRLNAMPAAWRPVRVSETDNARVSALAGLRPATPFTAGDSYRVTSRRPAPTTAELEAAGDDYPEGLEDRYTQLPATIPDRVDERADRITADADTPYEAATRIEQHLEDNKAYSLDVERPDGNIADSFLFEMNEGYCTYYATTMATMLRTQDIPARFVTGYTPGEKTAEDEYVVRGLDSHAWVEVYFPEIGWVKFDPTPAGPRSDAEQQRLEEAGVSNDADIDIDDEDDDTDTPTDTPDRRTADTPTPAGPITPTSPPGWQSTTQSGDDRTTEPETTAPDREDGGLSLPEPPSREQLALALVVVAGLAAGVRRTGAAERAYRAVWLRWQPRSDPASDVERAFARLEYVLAREHRPRRPGETPRQYLAAIGADPRVEQVYDCYERARYAGETTEQVADRAVELVNEVVSDRVGPFGN</sequence>
<evidence type="ECO:0000313" key="5">
    <source>
        <dbReference type="Proteomes" id="UP001597119"/>
    </source>
</evidence>
<feature type="transmembrane region" description="Helical" evidence="2">
    <location>
        <begin position="154"/>
        <end position="172"/>
    </location>
</feature>
<protein>
    <submittedName>
        <fullName evidence="4">DUF3488 and DUF4129 domain-containing transglutaminase family protein</fullName>
    </submittedName>
</protein>
<evidence type="ECO:0000256" key="1">
    <source>
        <dbReference type="SAM" id="MobiDB-lite"/>
    </source>
</evidence>
<dbReference type="InterPro" id="IPR002931">
    <property type="entry name" value="Transglutaminase-like"/>
</dbReference>
<dbReference type="Proteomes" id="UP001597119">
    <property type="component" value="Unassembled WGS sequence"/>
</dbReference>
<dbReference type="Pfam" id="PF01841">
    <property type="entry name" value="Transglut_core"/>
    <property type="match status" value="1"/>
</dbReference>